<keyword evidence="15" id="KW-1185">Reference proteome</keyword>
<keyword evidence="5" id="KW-0479">Metal-binding</keyword>
<comment type="caution">
    <text evidence="14">The sequence shown here is derived from an EMBL/GenBank/DDBJ whole genome shotgun (WGS) entry which is preliminary data.</text>
</comment>
<evidence type="ECO:0000256" key="3">
    <source>
        <dbReference type="ARBA" id="ARBA00006702"/>
    </source>
</evidence>
<keyword evidence="8" id="KW-0904">Protein phosphatase</keyword>
<sequence length="555" mass="60066">MEKTFESFVRDWKNRDVALEFPPVIAIDRRCRDEDRRRKGFYVPAMSSRGCSGHRSSVGDGGTVSLAMLLSRADSIEKTEKPDVLHGIANHSKKGEDFTFLKPDCQRVSGDAATTFSVFALFDGHNGSAAAIYAKEKLLDNILCSLPSSLSRDQWLGALPRALVAGFVKTDKDFQDKAQTSGTTVTFVIIDEWVVTVASVGDSHCIFESAEGSLYILSADHRLDVNVEEVERITAIGGEVGRLHVAGGAEIGPLRCWPGGLCLSRSIGDMDVGEFIVPIPHVKQIKVSTAGGRLIISSDGVWDALSFESALQCCRGLPPESSANQIVKDAVLLKGLRDDTTCIVVDILPLERTCPPVAPPKKQGMGVFKNIFRKKSSESSSHHSEGEYTELDIVEELFEDGSALLARRLDIDYFPACTILKLSSCAVCQVDLQPGDGISIHAGSSKSERNRTWDGPYLCATCQAKKEAMEGKRPSRVLFASPLGPSLPEAESPSWWFPPGNALASGCSSPPVPSLPLMPRVHSPTQTLAWTPSDGIVKHHGHDPPSRRVVSSSSI</sequence>
<dbReference type="InterPro" id="IPR001932">
    <property type="entry name" value="PPM-type_phosphatase-like_dom"/>
</dbReference>
<evidence type="ECO:0000256" key="2">
    <source>
        <dbReference type="ARBA" id="ARBA00001946"/>
    </source>
</evidence>
<dbReference type="EC" id="3.1.3.16" evidence="4"/>
<evidence type="ECO:0000256" key="10">
    <source>
        <dbReference type="ARBA" id="ARBA00047761"/>
    </source>
</evidence>
<protein>
    <recommendedName>
        <fullName evidence="4">protein-serine/threonine phosphatase</fullName>
        <ecNumber evidence="4">3.1.3.16</ecNumber>
    </recommendedName>
</protein>
<dbReference type="SUPFAM" id="SSF81606">
    <property type="entry name" value="PP2C-like"/>
    <property type="match status" value="1"/>
</dbReference>
<comment type="cofactor">
    <cofactor evidence="2">
        <name>Mg(2+)</name>
        <dbReference type="ChEBI" id="CHEBI:18420"/>
    </cofactor>
</comment>
<comment type="catalytic activity">
    <reaction evidence="10">
        <text>O-phospho-L-seryl-[protein] + H2O = L-seryl-[protein] + phosphate</text>
        <dbReference type="Rhea" id="RHEA:20629"/>
        <dbReference type="Rhea" id="RHEA-COMP:9863"/>
        <dbReference type="Rhea" id="RHEA-COMP:11604"/>
        <dbReference type="ChEBI" id="CHEBI:15377"/>
        <dbReference type="ChEBI" id="CHEBI:29999"/>
        <dbReference type="ChEBI" id="CHEBI:43474"/>
        <dbReference type="ChEBI" id="CHEBI:83421"/>
        <dbReference type="EC" id="3.1.3.16"/>
    </reaction>
</comment>
<feature type="region of interest" description="Disordered" evidence="12">
    <location>
        <begin position="531"/>
        <end position="555"/>
    </location>
</feature>
<evidence type="ECO:0000256" key="8">
    <source>
        <dbReference type="ARBA" id="ARBA00022912"/>
    </source>
</evidence>
<dbReference type="FunFam" id="3.60.40.10:FF:000022">
    <property type="entry name" value="probable protein phosphatase 2C 12"/>
    <property type="match status" value="1"/>
</dbReference>
<dbReference type="Gene3D" id="3.60.40.10">
    <property type="entry name" value="PPM-type phosphatase domain"/>
    <property type="match status" value="1"/>
</dbReference>
<accession>A0AAP0AZ99</accession>
<organism evidence="14 15">
    <name type="scientific">Platanthera zijinensis</name>
    <dbReference type="NCBI Taxonomy" id="2320716"/>
    <lineage>
        <taxon>Eukaryota</taxon>
        <taxon>Viridiplantae</taxon>
        <taxon>Streptophyta</taxon>
        <taxon>Embryophyta</taxon>
        <taxon>Tracheophyta</taxon>
        <taxon>Spermatophyta</taxon>
        <taxon>Magnoliopsida</taxon>
        <taxon>Liliopsida</taxon>
        <taxon>Asparagales</taxon>
        <taxon>Orchidaceae</taxon>
        <taxon>Orchidoideae</taxon>
        <taxon>Orchideae</taxon>
        <taxon>Orchidinae</taxon>
        <taxon>Platanthera</taxon>
    </lineage>
</organism>
<evidence type="ECO:0000256" key="1">
    <source>
        <dbReference type="ARBA" id="ARBA00001936"/>
    </source>
</evidence>
<evidence type="ECO:0000256" key="5">
    <source>
        <dbReference type="ARBA" id="ARBA00022723"/>
    </source>
</evidence>
<evidence type="ECO:0000256" key="7">
    <source>
        <dbReference type="ARBA" id="ARBA00022842"/>
    </source>
</evidence>
<dbReference type="InterPro" id="IPR015655">
    <property type="entry name" value="PP2C"/>
</dbReference>
<evidence type="ECO:0000256" key="4">
    <source>
        <dbReference type="ARBA" id="ARBA00013081"/>
    </source>
</evidence>
<feature type="domain" description="PPM-type phosphatase" evidence="13">
    <location>
        <begin position="87"/>
        <end position="347"/>
    </location>
</feature>
<keyword evidence="9" id="KW-0464">Manganese</keyword>
<dbReference type="Proteomes" id="UP001418222">
    <property type="component" value="Unassembled WGS sequence"/>
</dbReference>
<dbReference type="AlphaFoldDB" id="A0AAP0AZ99"/>
<keyword evidence="7" id="KW-0460">Magnesium</keyword>
<dbReference type="GO" id="GO:0046872">
    <property type="term" value="F:metal ion binding"/>
    <property type="evidence" value="ECO:0007669"/>
    <property type="project" value="UniProtKB-KW"/>
</dbReference>
<dbReference type="CDD" id="cd00143">
    <property type="entry name" value="PP2Cc"/>
    <property type="match status" value="1"/>
</dbReference>
<comment type="similarity">
    <text evidence="3">Belongs to the PP2C family.</text>
</comment>
<dbReference type="InterPro" id="IPR036457">
    <property type="entry name" value="PPM-type-like_dom_sf"/>
</dbReference>
<evidence type="ECO:0000313" key="15">
    <source>
        <dbReference type="Proteomes" id="UP001418222"/>
    </source>
</evidence>
<keyword evidence="6" id="KW-0378">Hydrolase</keyword>
<evidence type="ECO:0000259" key="13">
    <source>
        <dbReference type="PROSITE" id="PS51746"/>
    </source>
</evidence>
<gene>
    <name evidence="14" type="ORF">KSP39_PZI020392</name>
</gene>
<dbReference type="PANTHER" id="PTHR47992">
    <property type="entry name" value="PROTEIN PHOSPHATASE"/>
    <property type="match status" value="1"/>
</dbReference>
<dbReference type="EMBL" id="JBBWWQ010000018">
    <property type="protein sequence ID" value="KAK8921183.1"/>
    <property type="molecule type" value="Genomic_DNA"/>
</dbReference>
<comment type="catalytic activity">
    <reaction evidence="11">
        <text>O-phospho-L-threonyl-[protein] + H2O = L-threonyl-[protein] + phosphate</text>
        <dbReference type="Rhea" id="RHEA:47004"/>
        <dbReference type="Rhea" id="RHEA-COMP:11060"/>
        <dbReference type="Rhea" id="RHEA-COMP:11605"/>
        <dbReference type="ChEBI" id="CHEBI:15377"/>
        <dbReference type="ChEBI" id="CHEBI:30013"/>
        <dbReference type="ChEBI" id="CHEBI:43474"/>
        <dbReference type="ChEBI" id="CHEBI:61977"/>
        <dbReference type="EC" id="3.1.3.16"/>
    </reaction>
</comment>
<evidence type="ECO:0000256" key="12">
    <source>
        <dbReference type="SAM" id="MobiDB-lite"/>
    </source>
</evidence>
<dbReference type="Pfam" id="PF00481">
    <property type="entry name" value="PP2C"/>
    <property type="match status" value="1"/>
</dbReference>
<evidence type="ECO:0000256" key="11">
    <source>
        <dbReference type="ARBA" id="ARBA00048336"/>
    </source>
</evidence>
<name>A0AAP0AZ99_9ASPA</name>
<evidence type="ECO:0000256" key="9">
    <source>
        <dbReference type="ARBA" id="ARBA00023211"/>
    </source>
</evidence>
<evidence type="ECO:0000313" key="14">
    <source>
        <dbReference type="EMBL" id="KAK8921183.1"/>
    </source>
</evidence>
<dbReference type="SMART" id="SM00332">
    <property type="entry name" value="PP2Cc"/>
    <property type="match status" value="1"/>
</dbReference>
<comment type="cofactor">
    <cofactor evidence="1">
        <name>Mn(2+)</name>
        <dbReference type="ChEBI" id="CHEBI:29035"/>
    </cofactor>
</comment>
<dbReference type="GO" id="GO:0004722">
    <property type="term" value="F:protein serine/threonine phosphatase activity"/>
    <property type="evidence" value="ECO:0007669"/>
    <property type="project" value="UniProtKB-EC"/>
</dbReference>
<dbReference type="PROSITE" id="PS51746">
    <property type="entry name" value="PPM_2"/>
    <property type="match status" value="1"/>
</dbReference>
<reference evidence="14 15" key="1">
    <citation type="journal article" date="2022" name="Nat. Plants">
        <title>Genomes of leafy and leafless Platanthera orchids illuminate the evolution of mycoheterotrophy.</title>
        <authorList>
            <person name="Li M.H."/>
            <person name="Liu K.W."/>
            <person name="Li Z."/>
            <person name="Lu H.C."/>
            <person name="Ye Q.L."/>
            <person name="Zhang D."/>
            <person name="Wang J.Y."/>
            <person name="Li Y.F."/>
            <person name="Zhong Z.M."/>
            <person name="Liu X."/>
            <person name="Yu X."/>
            <person name="Liu D.K."/>
            <person name="Tu X.D."/>
            <person name="Liu B."/>
            <person name="Hao Y."/>
            <person name="Liao X.Y."/>
            <person name="Jiang Y.T."/>
            <person name="Sun W.H."/>
            <person name="Chen J."/>
            <person name="Chen Y.Q."/>
            <person name="Ai Y."/>
            <person name="Zhai J.W."/>
            <person name="Wu S.S."/>
            <person name="Zhou Z."/>
            <person name="Hsiao Y.Y."/>
            <person name="Wu W.L."/>
            <person name="Chen Y.Y."/>
            <person name="Lin Y.F."/>
            <person name="Hsu J.L."/>
            <person name="Li C.Y."/>
            <person name="Wang Z.W."/>
            <person name="Zhao X."/>
            <person name="Zhong W.Y."/>
            <person name="Ma X.K."/>
            <person name="Ma L."/>
            <person name="Huang J."/>
            <person name="Chen G.Z."/>
            <person name="Huang M.Z."/>
            <person name="Huang L."/>
            <person name="Peng D.H."/>
            <person name="Luo Y.B."/>
            <person name="Zou S.Q."/>
            <person name="Chen S.P."/>
            <person name="Lan S."/>
            <person name="Tsai W.C."/>
            <person name="Van de Peer Y."/>
            <person name="Liu Z.J."/>
        </authorList>
    </citation>
    <scope>NUCLEOTIDE SEQUENCE [LARGE SCALE GENOMIC DNA]</scope>
    <source>
        <strain evidence="14">Lor287</strain>
    </source>
</reference>
<proteinExistence type="inferred from homology"/>
<evidence type="ECO:0000256" key="6">
    <source>
        <dbReference type="ARBA" id="ARBA00022801"/>
    </source>
</evidence>